<dbReference type="Pfam" id="PF10269">
    <property type="entry name" value="Tmemb_185A"/>
    <property type="match status" value="1"/>
</dbReference>
<evidence type="ECO:0000256" key="1">
    <source>
        <dbReference type="SAM" id="Phobius"/>
    </source>
</evidence>
<dbReference type="CDD" id="cd22816">
    <property type="entry name" value="TMEM203"/>
    <property type="match status" value="1"/>
</dbReference>
<dbReference type="EMBL" id="OV725079">
    <property type="protein sequence ID" value="CAH1395005.1"/>
    <property type="molecule type" value="Genomic_DNA"/>
</dbReference>
<feature type="transmembrane region" description="Helical" evidence="1">
    <location>
        <begin position="84"/>
        <end position="104"/>
    </location>
</feature>
<dbReference type="GO" id="GO:0005783">
    <property type="term" value="C:endoplasmic reticulum"/>
    <property type="evidence" value="ECO:0007669"/>
    <property type="project" value="TreeGrafter"/>
</dbReference>
<feature type="transmembrane region" description="Helical" evidence="1">
    <location>
        <begin position="12"/>
        <end position="36"/>
    </location>
</feature>
<evidence type="ECO:0000313" key="3">
    <source>
        <dbReference type="Proteomes" id="UP001152798"/>
    </source>
</evidence>
<protein>
    <recommendedName>
        <fullName evidence="4">Transmembrane protein 203</fullName>
    </recommendedName>
</protein>
<keyword evidence="1" id="KW-1133">Transmembrane helix</keyword>
<dbReference type="OrthoDB" id="416729at2759"/>
<keyword evidence="1" id="KW-0812">Transmembrane</keyword>
<proteinExistence type="predicted"/>
<dbReference type="Proteomes" id="UP001152798">
    <property type="component" value="Chromosome 3"/>
</dbReference>
<keyword evidence="1" id="KW-0472">Membrane</keyword>
<feature type="transmembrane region" description="Helical" evidence="1">
    <location>
        <begin position="48"/>
        <end position="72"/>
    </location>
</feature>
<evidence type="ECO:0008006" key="4">
    <source>
        <dbReference type="Google" id="ProtNLM"/>
    </source>
</evidence>
<reference evidence="2" key="1">
    <citation type="submission" date="2022-01" db="EMBL/GenBank/DDBJ databases">
        <authorList>
            <person name="King R."/>
        </authorList>
    </citation>
    <scope>NUCLEOTIDE SEQUENCE</scope>
</reference>
<dbReference type="AlphaFoldDB" id="A0A9P0EEH5"/>
<keyword evidence="3" id="KW-1185">Reference proteome</keyword>
<dbReference type="InterPro" id="IPR019396">
    <property type="entry name" value="TM_Fragile-X-F-assoc"/>
</dbReference>
<evidence type="ECO:0000313" key="2">
    <source>
        <dbReference type="EMBL" id="CAH1395005.1"/>
    </source>
</evidence>
<organism evidence="2 3">
    <name type="scientific">Nezara viridula</name>
    <name type="common">Southern green stink bug</name>
    <name type="synonym">Cimex viridulus</name>
    <dbReference type="NCBI Taxonomy" id="85310"/>
    <lineage>
        <taxon>Eukaryota</taxon>
        <taxon>Metazoa</taxon>
        <taxon>Ecdysozoa</taxon>
        <taxon>Arthropoda</taxon>
        <taxon>Hexapoda</taxon>
        <taxon>Insecta</taxon>
        <taxon>Pterygota</taxon>
        <taxon>Neoptera</taxon>
        <taxon>Paraneoptera</taxon>
        <taxon>Hemiptera</taxon>
        <taxon>Heteroptera</taxon>
        <taxon>Panheteroptera</taxon>
        <taxon>Pentatomomorpha</taxon>
        <taxon>Pentatomoidea</taxon>
        <taxon>Pentatomidae</taxon>
        <taxon>Pentatominae</taxon>
        <taxon>Nezara</taxon>
    </lineage>
</organism>
<sequence>MMFFSLEELVQWLGLTVFELWINLFSISIFMVLLTLRCEGITDQSESGWWIVFAPLFVADALNAYFCVIVLIRMYLEALYKVAFFRALWSFCFLTAIFSFELLLCKKLSGETSLEYSEVLSPIFILLQLMAVRACQLH</sequence>
<dbReference type="PANTHER" id="PTHR13568">
    <property type="entry name" value="FAM11A, B PROTEIN"/>
    <property type="match status" value="1"/>
</dbReference>
<dbReference type="GO" id="GO:0006874">
    <property type="term" value="P:intracellular calcium ion homeostasis"/>
    <property type="evidence" value="ECO:0007669"/>
    <property type="project" value="TreeGrafter"/>
</dbReference>
<dbReference type="PANTHER" id="PTHR13568:SF9">
    <property type="entry name" value="TRANSMEMBRANE PROTEIN 203"/>
    <property type="match status" value="1"/>
</dbReference>
<accession>A0A9P0EEH5</accession>
<gene>
    <name evidence="2" type="ORF">NEZAVI_LOCUS5355</name>
</gene>
<name>A0A9P0EEH5_NEZVI</name>